<dbReference type="InterPro" id="IPR036397">
    <property type="entry name" value="RNaseH_sf"/>
</dbReference>
<accession>A0AAV8XGY5</accession>
<dbReference type="PANTHER" id="PTHR47326">
    <property type="entry name" value="TRANSPOSABLE ELEMENT TC3 TRANSPOSASE-LIKE PROTEIN"/>
    <property type="match status" value="1"/>
</dbReference>
<dbReference type="Gene3D" id="3.30.420.10">
    <property type="entry name" value="Ribonuclease H-like superfamily/Ribonuclease H"/>
    <property type="match status" value="1"/>
</dbReference>
<dbReference type="Proteomes" id="UP001162162">
    <property type="component" value="Unassembled WGS sequence"/>
</dbReference>
<name>A0AAV8XGY5_9CUCU</name>
<reference evidence="1" key="1">
    <citation type="journal article" date="2023" name="Insect Mol. Biol.">
        <title>Genome sequencing provides insights into the evolution of gene families encoding plant cell wall-degrading enzymes in longhorned beetles.</title>
        <authorList>
            <person name="Shin N.R."/>
            <person name="Okamura Y."/>
            <person name="Kirsch R."/>
            <person name="Pauchet Y."/>
        </authorList>
    </citation>
    <scope>NUCLEOTIDE SEQUENCE</scope>
    <source>
        <strain evidence="1">AMC_N1</strain>
    </source>
</reference>
<keyword evidence="2" id="KW-1185">Reference proteome</keyword>
<dbReference type="GO" id="GO:0003676">
    <property type="term" value="F:nucleic acid binding"/>
    <property type="evidence" value="ECO:0007669"/>
    <property type="project" value="InterPro"/>
</dbReference>
<dbReference type="AlphaFoldDB" id="A0AAV8XGY5"/>
<proteinExistence type="predicted"/>
<gene>
    <name evidence="1" type="ORF">NQ318_006346</name>
</gene>
<comment type="caution">
    <text evidence="1">The sequence shown here is derived from an EMBL/GenBank/DDBJ whole genome shotgun (WGS) entry which is preliminary data.</text>
</comment>
<evidence type="ECO:0000313" key="1">
    <source>
        <dbReference type="EMBL" id="KAJ8938076.1"/>
    </source>
</evidence>
<dbReference type="PANTHER" id="PTHR47326:SF1">
    <property type="entry name" value="HTH PSQ-TYPE DOMAIN-CONTAINING PROTEIN"/>
    <property type="match status" value="1"/>
</dbReference>
<protein>
    <submittedName>
        <fullName evidence="1">Uncharacterized protein</fullName>
    </submittedName>
</protein>
<organism evidence="1 2">
    <name type="scientific">Aromia moschata</name>
    <dbReference type="NCBI Taxonomy" id="1265417"/>
    <lineage>
        <taxon>Eukaryota</taxon>
        <taxon>Metazoa</taxon>
        <taxon>Ecdysozoa</taxon>
        <taxon>Arthropoda</taxon>
        <taxon>Hexapoda</taxon>
        <taxon>Insecta</taxon>
        <taxon>Pterygota</taxon>
        <taxon>Neoptera</taxon>
        <taxon>Endopterygota</taxon>
        <taxon>Coleoptera</taxon>
        <taxon>Polyphaga</taxon>
        <taxon>Cucujiformia</taxon>
        <taxon>Chrysomeloidea</taxon>
        <taxon>Cerambycidae</taxon>
        <taxon>Cerambycinae</taxon>
        <taxon>Callichromatini</taxon>
        <taxon>Aromia</taxon>
    </lineage>
</organism>
<evidence type="ECO:0000313" key="2">
    <source>
        <dbReference type="Proteomes" id="UP001162162"/>
    </source>
</evidence>
<sequence length="104" mass="11846">MSGQNDGVRGGLTAKDCSKTSSIYSPTEVERVSVTNILWSDESRFHNNGIVNKHNAHYWSNQNPHWMTETRFQTVWGTNVWCGMFNGHLIGPHFFEGTLTKKCE</sequence>
<dbReference type="EMBL" id="JAPWTK010000587">
    <property type="protein sequence ID" value="KAJ8938076.1"/>
    <property type="molecule type" value="Genomic_DNA"/>
</dbReference>